<dbReference type="PANTHER" id="PTHR15712">
    <property type="entry name" value="ARMADILLO REPEAT CONTAINING PROTEIN"/>
    <property type="match status" value="1"/>
</dbReference>
<dbReference type="Pfam" id="PF04826">
    <property type="entry name" value="Arm_2"/>
    <property type="match status" value="1"/>
</dbReference>
<evidence type="ECO:0000256" key="1">
    <source>
        <dbReference type="ARBA" id="ARBA00004167"/>
    </source>
</evidence>
<dbReference type="SUPFAM" id="SSF48371">
    <property type="entry name" value="ARM repeat"/>
    <property type="match status" value="1"/>
</dbReference>
<comment type="similarity">
    <text evidence="3">Belongs to the eutherian X-chromosome-specific Armcx family.</text>
</comment>
<dbReference type="Gene3D" id="1.25.10.10">
    <property type="entry name" value="Leucine-rich Repeat Variant"/>
    <property type="match status" value="1"/>
</dbReference>
<keyword evidence="5" id="KW-0735">Signal-anchor</keyword>
<evidence type="ECO:0000256" key="7">
    <source>
        <dbReference type="ARBA" id="ARBA00023128"/>
    </source>
</evidence>
<evidence type="ECO:0000256" key="8">
    <source>
        <dbReference type="ARBA" id="ARBA00023136"/>
    </source>
</evidence>
<dbReference type="SMART" id="SM00185">
    <property type="entry name" value="ARM"/>
    <property type="match status" value="3"/>
</dbReference>
<gene>
    <name evidence="10" type="ORF">TGEB3V08_LOCUS7645</name>
</gene>
<evidence type="ECO:0000256" key="4">
    <source>
        <dbReference type="ARBA" id="ARBA00022692"/>
    </source>
</evidence>
<evidence type="ECO:0000313" key="10">
    <source>
        <dbReference type="EMBL" id="CAD7600522.1"/>
    </source>
</evidence>
<keyword evidence="6" id="KW-1133">Transmembrane helix</keyword>
<reference evidence="10" key="1">
    <citation type="submission" date="2020-11" db="EMBL/GenBank/DDBJ databases">
        <authorList>
            <person name="Tran Van P."/>
        </authorList>
    </citation>
    <scope>NUCLEOTIDE SEQUENCE</scope>
</reference>
<dbReference type="GO" id="GO:0031966">
    <property type="term" value="C:mitochondrial membrane"/>
    <property type="evidence" value="ECO:0007669"/>
    <property type="project" value="UniProtKB-SubCell"/>
</dbReference>
<keyword evidence="7" id="KW-0496">Mitochondrion</keyword>
<evidence type="ECO:0000256" key="3">
    <source>
        <dbReference type="ARBA" id="ARBA00010553"/>
    </source>
</evidence>
<dbReference type="InterPro" id="IPR016024">
    <property type="entry name" value="ARM-type_fold"/>
</dbReference>
<comment type="subcellular location">
    <subcellularLocation>
        <location evidence="1">Membrane</location>
        <topology evidence="1">Single-pass membrane protein</topology>
    </subcellularLocation>
    <subcellularLocation>
        <location evidence="2">Mitochondrion membrane</location>
    </subcellularLocation>
</comment>
<dbReference type="PANTHER" id="PTHR15712:SF23">
    <property type="entry name" value="ARMADILLO REPEAT CONTAINING 10"/>
    <property type="match status" value="1"/>
</dbReference>
<dbReference type="InterPro" id="IPR051303">
    <property type="entry name" value="Armcx_regulator"/>
</dbReference>
<evidence type="ECO:0000256" key="6">
    <source>
        <dbReference type="ARBA" id="ARBA00022989"/>
    </source>
</evidence>
<dbReference type="AlphaFoldDB" id="A0A7R9K322"/>
<feature type="domain" description="Armadillo repeat-containing" evidence="9">
    <location>
        <begin position="435"/>
        <end position="635"/>
    </location>
</feature>
<evidence type="ECO:0000256" key="5">
    <source>
        <dbReference type="ARBA" id="ARBA00022968"/>
    </source>
</evidence>
<keyword evidence="4" id="KW-0812">Transmembrane</keyword>
<evidence type="ECO:0000256" key="2">
    <source>
        <dbReference type="ARBA" id="ARBA00004325"/>
    </source>
</evidence>
<proteinExistence type="inferred from homology"/>
<dbReference type="InterPro" id="IPR011989">
    <property type="entry name" value="ARM-like"/>
</dbReference>
<accession>A0A7R9K322</accession>
<organism evidence="10">
    <name type="scientific">Timema genevievae</name>
    <name type="common">Walking stick</name>
    <dbReference type="NCBI Taxonomy" id="629358"/>
    <lineage>
        <taxon>Eukaryota</taxon>
        <taxon>Metazoa</taxon>
        <taxon>Ecdysozoa</taxon>
        <taxon>Arthropoda</taxon>
        <taxon>Hexapoda</taxon>
        <taxon>Insecta</taxon>
        <taxon>Pterygota</taxon>
        <taxon>Neoptera</taxon>
        <taxon>Polyneoptera</taxon>
        <taxon>Phasmatodea</taxon>
        <taxon>Timematodea</taxon>
        <taxon>Timematoidea</taxon>
        <taxon>Timematidae</taxon>
        <taxon>Timema</taxon>
    </lineage>
</organism>
<evidence type="ECO:0000259" key="9">
    <source>
        <dbReference type="Pfam" id="PF04826"/>
    </source>
</evidence>
<dbReference type="InterPro" id="IPR006911">
    <property type="entry name" value="ARM-rpt_dom"/>
</dbReference>
<dbReference type="InterPro" id="IPR000225">
    <property type="entry name" value="Armadillo"/>
</dbReference>
<keyword evidence="8" id="KW-0472">Membrane</keyword>
<sequence length="697" mass="78925">MVTQQLLIHLLVGKTYDSLNEFRAELQRPDTLWQDLRRDRVCIPYTGERGKNQKGFFLDSPPAYTPVKIRKLDIPRTGLGNLRVPHRRASSKEKLMYGTGKKEAEKAGAIKAYYYFGTCPYRYLLLHSVSLNFAVCGVRNAEILADVINSINDSSSSFGEGEHKEFPKKLIPTSTHTMNHTKELRLFVEGQHNAILWFGQRFAADWVDGKEKMVTPRVLLSIAVKRNLHLQNFDVKSAFLKSPLKVPVFIKLLEGYPDEHRLYFRRLSQTTQTDVLLGNLDMTGSGKVILRPLSVQERIRELNLRARMFTDTMLAIQGISPRHSPLPGPRSLQCSPWSSPRILSPVDVRHILASRSTENLSGLAIHGELVGSPIRRRWSRRSLRRSVPSKSRSPEGYREYEEIGRKEAEKLLRDGEEELRLHLESLSNRDRVITAHEAKSLVALLHSRDELLLERTLTTIANCGTFSANQDTLREAGCLFRLQNLLVYPKTNVKLSAIKALGNLALNQENQKELKIQDAIPLLLTFVNKEQPTEKLLLSALLTLSNIAVLSDWHDEFYPVLHALYQLVDTGAPQVKLQALKLLVNLSCNEDMVPSLLAAQAPRRLIYFLDPSTNEDILLRVVTLLANLTTTAKEQKLDPTIDLPAEDKAASPDTMYAAIYGVNIQEKIRSKAFVLMNQHGNEDIRVQARKIYEAVKS</sequence>
<dbReference type="EMBL" id="OE842540">
    <property type="protein sequence ID" value="CAD7600522.1"/>
    <property type="molecule type" value="Genomic_DNA"/>
</dbReference>
<protein>
    <recommendedName>
        <fullName evidence="9">Armadillo repeat-containing domain-containing protein</fullName>
    </recommendedName>
</protein>
<name>A0A7R9K322_TIMGE</name>